<evidence type="ECO:0000256" key="3">
    <source>
        <dbReference type="ARBA" id="ARBA00022989"/>
    </source>
</evidence>
<reference evidence="8" key="1">
    <citation type="submission" date="2018-04" db="EMBL/GenBank/DDBJ databases">
        <authorList>
            <person name="Liu S."/>
            <person name="Wang Z."/>
            <person name="Li J."/>
        </authorList>
    </citation>
    <scope>NUCLEOTIDE SEQUENCE [LARGE SCALE GENOMIC DNA]</scope>
    <source>
        <strain evidence="8">2189</strain>
    </source>
</reference>
<feature type="transmembrane region" description="Helical" evidence="5">
    <location>
        <begin position="115"/>
        <end position="140"/>
    </location>
</feature>
<comment type="caution">
    <text evidence="7">The sequence shown here is derived from an EMBL/GenBank/DDBJ whole genome shotgun (WGS) entry which is preliminary data.</text>
</comment>
<feature type="transmembrane region" description="Helical" evidence="5">
    <location>
        <begin position="70"/>
        <end position="94"/>
    </location>
</feature>
<comment type="subcellular location">
    <subcellularLocation>
        <location evidence="1">Membrane</location>
        <topology evidence="1">Multi-pass membrane protein</topology>
    </subcellularLocation>
</comment>
<keyword evidence="3 5" id="KW-1133">Transmembrane helix</keyword>
<keyword evidence="8" id="KW-1185">Reference proteome</keyword>
<dbReference type="OrthoDB" id="3214063at2"/>
<dbReference type="InterPro" id="IPR013525">
    <property type="entry name" value="ABC2_TM"/>
</dbReference>
<keyword evidence="4 5" id="KW-0472">Membrane</keyword>
<dbReference type="GO" id="GO:0016020">
    <property type="term" value="C:membrane"/>
    <property type="evidence" value="ECO:0007669"/>
    <property type="project" value="UniProtKB-SubCell"/>
</dbReference>
<keyword evidence="2 5" id="KW-0812">Transmembrane</keyword>
<accession>A0A2U1T4K8</accession>
<feature type="transmembrane region" description="Helical" evidence="5">
    <location>
        <begin position="152"/>
        <end position="173"/>
    </location>
</feature>
<dbReference type="AlphaFoldDB" id="A0A2U1T4K8"/>
<dbReference type="GO" id="GO:0140359">
    <property type="term" value="F:ABC-type transporter activity"/>
    <property type="evidence" value="ECO:0007669"/>
    <property type="project" value="InterPro"/>
</dbReference>
<organism evidence="7 8">
    <name type="scientific">Corynebacterium yudongzhengii</name>
    <dbReference type="NCBI Taxonomy" id="2080740"/>
    <lineage>
        <taxon>Bacteria</taxon>
        <taxon>Bacillati</taxon>
        <taxon>Actinomycetota</taxon>
        <taxon>Actinomycetes</taxon>
        <taxon>Mycobacteriales</taxon>
        <taxon>Corynebacteriaceae</taxon>
        <taxon>Corynebacterium</taxon>
    </lineage>
</organism>
<sequence>MSTMISAPTHDLPTRSGSAARRMKALITAEVRQFFANRTLLFLAALPIVMTVAMYYFVRREAEQVMGIEMTFGSVLLPFVLLFVQFYSVISAATTRRDEKVLKRLRTGEARDHEILSALVVPGMVMSVITIAAYIAIVLFDGAPAPTNPLVIGVAVVLGLIICAAAGLITATYTKTQRPPR</sequence>
<feature type="transmembrane region" description="Helical" evidence="5">
    <location>
        <begin position="40"/>
        <end position="58"/>
    </location>
</feature>
<evidence type="ECO:0000256" key="4">
    <source>
        <dbReference type="ARBA" id="ARBA00023136"/>
    </source>
</evidence>
<name>A0A2U1T4K8_9CORY</name>
<proteinExistence type="predicted"/>
<dbReference type="RefSeq" id="WP_108432311.1">
    <property type="nucleotide sequence ID" value="NZ_CP026947.1"/>
</dbReference>
<evidence type="ECO:0000259" key="6">
    <source>
        <dbReference type="Pfam" id="PF01061"/>
    </source>
</evidence>
<dbReference type="KEGG" id="cyz:C3B44_10465"/>
<dbReference type="Proteomes" id="UP000244989">
    <property type="component" value="Unassembled WGS sequence"/>
</dbReference>
<evidence type="ECO:0000313" key="7">
    <source>
        <dbReference type="EMBL" id="PWC00946.1"/>
    </source>
</evidence>
<evidence type="ECO:0000256" key="1">
    <source>
        <dbReference type="ARBA" id="ARBA00004141"/>
    </source>
</evidence>
<evidence type="ECO:0000256" key="2">
    <source>
        <dbReference type="ARBA" id="ARBA00022692"/>
    </source>
</evidence>
<evidence type="ECO:0000313" key="8">
    <source>
        <dbReference type="Proteomes" id="UP000244989"/>
    </source>
</evidence>
<gene>
    <name evidence="7" type="ORF">DF222_09985</name>
</gene>
<evidence type="ECO:0000256" key="5">
    <source>
        <dbReference type="SAM" id="Phobius"/>
    </source>
</evidence>
<protein>
    <recommendedName>
        <fullName evidence="6">ABC-2 type transporter transmembrane domain-containing protein</fullName>
    </recommendedName>
</protein>
<dbReference type="EMBL" id="QEEZ01000023">
    <property type="protein sequence ID" value="PWC00946.1"/>
    <property type="molecule type" value="Genomic_DNA"/>
</dbReference>
<dbReference type="Pfam" id="PF01061">
    <property type="entry name" value="ABC2_membrane"/>
    <property type="match status" value="1"/>
</dbReference>
<feature type="domain" description="ABC-2 type transporter transmembrane" evidence="6">
    <location>
        <begin position="23"/>
        <end position="178"/>
    </location>
</feature>